<organism evidence="1 2">
    <name type="scientific">Candidula unifasciata</name>
    <dbReference type="NCBI Taxonomy" id="100452"/>
    <lineage>
        <taxon>Eukaryota</taxon>
        <taxon>Metazoa</taxon>
        <taxon>Spiralia</taxon>
        <taxon>Lophotrochozoa</taxon>
        <taxon>Mollusca</taxon>
        <taxon>Gastropoda</taxon>
        <taxon>Heterobranchia</taxon>
        <taxon>Euthyneura</taxon>
        <taxon>Panpulmonata</taxon>
        <taxon>Eupulmonata</taxon>
        <taxon>Stylommatophora</taxon>
        <taxon>Helicina</taxon>
        <taxon>Helicoidea</taxon>
        <taxon>Geomitridae</taxon>
        <taxon>Candidula</taxon>
    </lineage>
</organism>
<evidence type="ECO:0000313" key="1">
    <source>
        <dbReference type="EMBL" id="CAG5124642.1"/>
    </source>
</evidence>
<reference evidence="1" key="1">
    <citation type="submission" date="2021-04" db="EMBL/GenBank/DDBJ databases">
        <authorList>
            <consortium name="Molecular Ecology Group"/>
        </authorList>
    </citation>
    <scope>NUCLEOTIDE SEQUENCE</scope>
</reference>
<proteinExistence type="predicted"/>
<comment type="caution">
    <text evidence="1">The sequence shown here is derived from an EMBL/GenBank/DDBJ whole genome shotgun (WGS) entry which is preliminary data.</text>
</comment>
<gene>
    <name evidence="1" type="ORF">CUNI_LOCUS10200</name>
</gene>
<protein>
    <submittedName>
        <fullName evidence="1">Uncharacterized protein</fullName>
    </submittedName>
</protein>
<feature type="non-terminal residue" evidence="1">
    <location>
        <position position="197"/>
    </location>
</feature>
<dbReference type="AlphaFoldDB" id="A0A8S3ZCD2"/>
<dbReference type="Proteomes" id="UP000678393">
    <property type="component" value="Unassembled WGS sequence"/>
</dbReference>
<keyword evidence="2" id="KW-1185">Reference proteome</keyword>
<name>A0A8S3ZCD2_9EUPU</name>
<accession>A0A8S3ZCD2</accession>
<sequence>EEITIRTPTVVLNSQGTCDFPDVLTIEFLRREPSSQWSIRLKQDNVLPLLPSVYLMADSESRDMEEHRVVNEGHDGLQGFHNHTYGAAFTVKCARDSQGRHLFILEGSVFLGQQKYRVTPSPSWRQRAGVFLSFTTGVYMLEEATDFKSGSRAIKLPASDNTHIVPTQTANRHKRAVTLPATYTIDILTVIDYTLYN</sequence>
<feature type="non-terminal residue" evidence="1">
    <location>
        <position position="1"/>
    </location>
</feature>
<evidence type="ECO:0000313" key="2">
    <source>
        <dbReference type="Proteomes" id="UP000678393"/>
    </source>
</evidence>
<dbReference type="EMBL" id="CAJHNH020001831">
    <property type="protein sequence ID" value="CAG5124642.1"/>
    <property type="molecule type" value="Genomic_DNA"/>
</dbReference>